<protein>
    <submittedName>
        <fullName evidence="1">Uncharacterized protein</fullName>
    </submittedName>
</protein>
<organism evidence="1 2">
    <name type="scientific">Papaver somniferum</name>
    <name type="common">Opium poppy</name>
    <dbReference type="NCBI Taxonomy" id="3469"/>
    <lineage>
        <taxon>Eukaryota</taxon>
        <taxon>Viridiplantae</taxon>
        <taxon>Streptophyta</taxon>
        <taxon>Embryophyta</taxon>
        <taxon>Tracheophyta</taxon>
        <taxon>Spermatophyta</taxon>
        <taxon>Magnoliopsida</taxon>
        <taxon>Ranunculales</taxon>
        <taxon>Papaveraceae</taxon>
        <taxon>Papaveroideae</taxon>
        <taxon>Papaver</taxon>
    </lineage>
</organism>
<dbReference type="EMBL" id="CM010724">
    <property type="protein sequence ID" value="RZC79677.1"/>
    <property type="molecule type" value="Genomic_DNA"/>
</dbReference>
<dbReference type="Proteomes" id="UP000316621">
    <property type="component" value="Chromosome 10"/>
</dbReference>
<dbReference type="AlphaFoldDB" id="A0A4Y7L3Z8"/>
<name>A0A4Y7L3Z8_PAPSO</name>
<evidence type="ECO:0000313" key="1">
    <source>
        <dbReference type="EMBL" id="RZC79677.1"/>
    </source>
</evidence>
<sequence>MFKHNMGRKKEMVKDLGDTVKSDDQRLDWEDVFYMSGGGIHEFSDSQFVSKPDFEHSPMPCDMAGGSLPIRSSLVMCTSAVQTANLPAYGYAGLVRSCEQMLFTRSVICSIIVWP</sequence>
<evidence type="ECO:0000313" key="2">
    <source>
        <dbReference type="Proteomes" id="UP000316621"/>
    </source>
</evidence>
<keyword evidence="2" id="KW-1185">Reference proteome</keyword>
<dbReference type="Gramene" id="RZC79677">
    <property type="protein sequence ID" value="RZC79677"/>
    <property type="gene ID" value="C5167_042253"/>
</dbReference>
<accession>A0A4Y7L3Z8</accession>
<gene>
    <name evidence="1" type="ORF">C5167_042253</name>
</gene>
<proteinExistence type="predicted"/>
<reference evidence="1 2" key="1">
    <citation type="journal article" date="2018" name="Science">
        <title>The opium poppy genome and morphinan production.</title>
        <authorList>
            <person name="Guo L."/>
            <person name="Winzer T."/>
            <person name="Yang X."/>
            <person name="Li Y."/>
            <person name="Ning Z."/>
            <person name="He Z."/>
            <person name="Teodor R."/>
            <person name="Lu Y."/>
            <person name="Bowser T.A."/>
            <person name="Graham I.A."/>
            <person name="Ye K."/>
        </authorList>
    </citation>
    <scope>NUCLEOTIDE SEQUENCE [LARGE SCALE GENOMIC DNA]</scope>
    <source>
        <strain evidence="2">cv. HN1</strain>
        <tissue evidence="1">Leaves</tissue>
    </source>
</reference>